<accession>A0ABV2GB79</accession>
<organism evidence="2 3">
    <name type="scientific">Bhargavaea ullalensis</name>
    <dbReference type="NCBI Taxonomy" id="1265685"/>
    <lineage>
        <taxon>Bacteria</taxon>
        <taxon>Bacillati</taxon>
        <taxon>Bacillota</taxon>
        <taxon>Bacilli</taxon>
        <taxon>Bacillales</taxon>
        <taxon>Caryophanaceae</taxon>
        <taxon>Bhargavaea</taxon>
    </lineage>
</organism>
<evidence type="ECO:0000256" key="1">
    <source>
        <dbReference type="SAM" id="MobiDB-lite"/>
    </source>
</evidence>
<gene>
    <name evidence="2" type="ORF">ABID49_001451</name>
</gene>
<proteinExistence type="predicted"/>
<feature type="region of interest" description="Disordered" evidence="1">
    <location>
        <begin position="1"/>
        <end position="95"/>
    </location>
</feature>
<protein>
    <submittedName>
        <fullName evidence="2">Uncharacterized protein</fullName>
    </submittedName>
</protein>
<dbReference type="EMBL" id="JBEPLW010000008">
    <property type="protein sequence ID" value="MET3575546.1"/>
    <property type="molecule type" value="Genomic_DNA"/>
</dbReference>
<feature type="compositionally biased region" description="Basic and acidic residues" evidence="1">
    <location>
        <begin position="33"/>
        <end position="50"/>
    </location>
</feature>
<feature type="compositionally biased region" description="Basic and acidic residues" evidence="1">
    <location>
        <begin position="1"/>
        <end position="24"/>
    </location>
</feature>
<reference evidence="2 3" key="1">
    <citation type="submission" date="2024-06" db="EMBL/GenBank/DDBJ databases">
        <title>Genomic Encyclopedia of Type Strains, Phase IV (KMG-IV): sequencing the most valuable type-strain genomes for metagenomic binning, comparative biology and taxonomic classification.</title>
        <authorList>
            <person name="Goeker M."/>
        </authorList>
    </citation>
    <scope>NUCLEOTIDE SEQUENCE [LARGE SCALE GENOMIC DNA]</scope>
    <source>
        <strain evidence="2 3">DSM 26128</strain>
    </source>
</reference>
<dbReference type="RefSeq" id="WP_354196789.1">
    <property type="nucleotide sequence ID" value="NZ_JBEPLW010000008.1"/>
</dbReference>
<sequence length="95" mass="10936">MNDKHKDYPNKRDYDPQRGDRNEGELPLADPSDSDHTHEFRENAKDKTGQNDESAFGNTEDKILEEEEQQARRPEKPSDPGYNAHSPNEEFPGKP</sequence>
<keyword evidence="3" id="KW-1185">Reference proteome</keyword>
<evidence type="ECO:0000313" key="3">
    <source>
        <dbReference type="Proteomes" id="UP001549099"/>
    </source>
</evidence>
<name>A0ABV2GB79_9BACL</name>
<evidence type="ECO:0000313" key="2">
    <source>
        <dbReference type="EMBL" id="MET3575546.1"/>
    </source>
</evidence>
<dbReference type="Proteomes" id="UP001549099">
    <property type="component" value="Unassembled WGS sequence"/>
</dbReference>
<comment type="caution">
    <text evidence="2">The sequence shown here is derived from an EMBL/GenBank/DDBJ whole genome shotgun (WGS) entry which is preliminary data.</text>
</comment>
<feature type="compositionally biased region" description="Basic and acidic residues" evidence="1">
    <location>
        <begin position="69"/>
        <end position="78"/>
    </location>
</feature>